<dbReference type="InterPro" id="IPR011008">
    <property type="entry name" value="Dimeric_a/b-barrel"/>
</dbReference>
<comment type="cofactor">
    <cofactor evidence="1">
        <name>heme b</name>
        <dbReference type="ChEBI" id="CHEBI:60344"/>
    </cofactor>
</comment>
<evidence type="ECO:0000313" key="10">
    <source>
        <dbReference type="EMBL" id="KAL0069111.1"/>
    </source>
</evidence>
<dbReference type="Pfam" id="PF21105">
    <property type="entry name" value="DyP_N"/>
    <property type="match status" value="1"/>
</dbReference>
<name>A0ABR3A542_9AGAR</name>
<evidence type="ECO:0000256" key="3">
    <source>
        <dbReference type="ARBA" id="ARBA00022617"/>
    </source>
</evidence>
<dbReference type="Proteomes" id="UP001437256">
    <property type="component" value="Unassembled WGS sequence"/>
</dbReference>
<keyword evidence="2 10" id="KW-0575">Peroxidase</keyword>
<organism evidence="10 11">
    <name type="scientific">Marasmius tenuissimus</name>
    <dbReference type="NCBI Taxonomy" id="585030"/>
    <lineage>
        <taxon>Eukaryota</taxon>
        <taxon>Fungi</taxon>
        <taxon>Dikarya</taxon>
        <taxon>Basidiomycota</taxon>
        <taxon>Agaricomycotina</taxon>
        <taxon>Agaricomycetes</taxon>
        <taxon>Agaricomycetidae</taxon>
        <taxon>Agaricales</taxon>
        <taxon>Marasmiineae</taxon>
        <taxon>Marasmiaceae</taxon>
        <taxon>Marasmius</taxon>
    </lineage>
</organism>
<feature type="chain" id="PRO_5045674288" evidence="8">
    <location>
        <begin position="23"/>
        <end position="514"/>
    </location>
</feature>
<evidence type="ECO:0000256" key="7">
    <source>
        <dbReference type="ARBA" id="ARBA00025737"/>
    </source>
</evidence>
<feature type="domain" description="DyP dimeric alpha+beta barrel" evidence="9">
    <location>
        <begin position="64"/>
        <end position="211"/>
    </location>
</feature>
<dbReference type="EMBL" id="JBBXMP010000014">
    <property type="protein sequence ID" value="KAL0069111.1"/>
    <property type="molecule type" value="Genomic_DNA"/>
</dbReference>
<dbReference type="PROSITE" id="PS51404">
    <property type="entry name" value="DYP_PEROXIDASE"/>
    <property type="match status" value="1"/>
</dbReference>
<keyword evidence="6" id="KW-0408">Iron</keyword>
<comment type="similarity">
    <text evidence="7">Belongs to the DyP-type peroxidase family.</text>
</comment>
<dbReference type="PANTHER" id="PTHR30521">
    <property type="entry name" value="DEFERROCHELATASE/PEROXIDASE"/>
    <property type="match status" value="1"/>
</dbReference>
<keyword evidence="8" id="KW-0732">Signal</keyword>
<proteinExistence type="inferred from homology"/>
<keyword evidence="4" id="KW-0479">Metal-binding</keyword>
<keyword evidence="3" id="KW-0349">Heme</keyword>
<protein>
    <submittedName>
        <fullName evidence="10">Dye-decolorizing heme-containing peroxidase</fullName>
    </submittedName>
</protein>
<keyword evidence="11" id="KW-1185">Reference proteome</keyword>
<evidence type="ECO:0000256" key="8">
    <source>
        <dbReference type="SAM" id="SignalP"/>
    </source>
</evidence>
<sequence length="514" mass="55748">MRLSALVSLAVALVSASGAVHASVLNSRQPNPDGVIVNLNNQLPLPQLHDRKIGSRAIQLDTNNIQGLAMVGMRFMMIEFVFFNIKNAATFKSKLGGDFFPHVTTAAQLANAAAQPDVAVNIAFSSKGMSLLGVNDDLGDPNFKAGQAADALRLGDPGTTKWHKEYQDGIMGVLSIASKDMDKIKAELEAIKGIFGDSLEVAYTLHAHARPGAGMGHEHFGWVDGITQPAIEGWDTDATITPGQFVAKPGVILLGEEGDNVPRPAWAKSGSFLAWRQLEQLVPEFHKYLNETAPDVEGLSRDDAVHLFGSRMNGRWKSGAPIDLAPFREDEALGADPMRRNNFNYDHPEVAGFDMKTDQTMCPFSAHILRSRPRGHFKPEHPTSHMMRGGLPYGPEVTDAEQAAKRTFSDRDASLERGMAFAAYQSNLENGFIFIQESLVNNPDFPAGTKTGVDPIVGSTNNGLVGDSLRVISGMDWNDHSKTINIQKDFVVTRGGEYFFSPPVSAIKGRLAGN</sequence>
<dbReference type="InterPro" id="IPR049509">
    <property type="entry name" value="DyP_N"/>
</dbReference>
<evidence type="ECO:0000313" key="11">
    <source>
        <dbReference type="Proteomes" id="UP001437256"/>
    </source>
</evidence>
<evidence type="ECO:0000256" key="6">
    <source>
        <dbReference type="ARBA" id="ARBA00023004"/>
    </source>
</evidence>
<feature type="signal peptide" evidence="8">
    <location>
        <begin position="1"/>
        <end position="22"/>
    </location>
</feature>
<keyword evidence="5" id="KW-0560">Oxidoreductase</keyword>
<evidence type="ECO:0000256" key="2">
    <source>
        <dbReference type="ARBA" id="ARBA00022559"/>
    </source>
</evidence>
<evidence type="ECO:0000256" key="4">
    <source>
        <dbReference type="ARBA" id="ARBA00022723"/>
    </source>
</evidence>
<dbReference type="NCBIfam" id="TIGR01413">
    <property type="entry name" value="Dyp_perox_fam"/>
    <property type="match status" value="1"/>
</dbReference>
<dbReference type="SUPFAM" id="SSF54909">
    <property type="entry name" value="Dimeric alpha+beta barrel"/>
    <property type="match status" value="1"/>
</dbReference>
<dbReference type="InterPro" id="IPR006314">
    <property type="entry name" value="Dyp_peroxidase"/>
</dbReference>
<dbReference type="PANTHER" id="PTHR30521:SF4">
    <property type="entry name" value="DEFERROCHELATASE"/>
    <property type="match status" value="1"/>
</dbReference>
<dbReference type="GO" id="GO:0004601">
    <property type="term" value="F:peroxidase activity"/>
    <property type="evidence" value="ECO:0007669"/>
    <property type="project" value="UniProtKB-KW"/>
</dbReference>
<evidence type="ECO:0000259" key="9">
    <source>
        <dbReference type="Pfam" id="PF21105"/>
    </source>
</evidence>
<accession>A0ABR3A542</accession>
<evidence type="ECO:0000256" key="5">
    <source>
        <dbReference type="ARBA" id="ARBA00023002"/>
    </source>
</evidence>
<evidence type="ECO:0000256" key="1">
    <source>
        <dbReference type="ARBA" id="ARBA00001970"/>
    </source>
</evidence>
<gene>
    <name evidence="10" type="primary">DyP1_3</name>
    <name evidence="10" type="ORF">AAF712_003797</name>
</gene>
<comment type="caution">
    <text evidence="10">The sequence shown here is derived from an EMBL/GenBank/DDBJ whole genome shotgun (WGS) entry which is preliminary data.</text>
</comment>
<reference evidence="10 11" key="1">
    <citation type="submission" date="2024-05" db="EMBL/GenBank/DDBJ databases">
        <title>A draft genome resource for the thread blight pathogen Marasmius tenuissimus strain MS-2.</title>
        <authorList>
            <person name="Yulfo-Soto G.E."/>
            <person name="Baruah I.K."/>
            <person name="Amoako-Attah I."/>
            <person name="Bukari Y."/>
            <person name="Meinhardt L.W."/>
            <person name="Bailey B.A."/>
            <person name="Cohen S.P."/>
        </authorList>
    </citation>
    <scope>NUCLEOTIDE SEQUENCE [LARGE SCALE GENOMIC DNA]</scope>
    <source>
        <strain evidence="10 11">MS-2</strain>
    </source>
</reference>